<proteinExistence type="inferred from homology"/>
<dbReference type="InterPro" id="IPR029045">
    <property type="entry name" value="ClpP/crotonase-like_dom_sf"/>
</dbReference>
<dbReference type="PANTHER" id="PTHR43802">
    <property type="entry name" value="ENOYL-COA HYDRATASE"/>
    <property type="match status" value="1"/>
</dbReference>
<dbReference type="RefSeq" id="WP_186818519.1">
    <property type="nucleotide sequence ID" value="NZ_BJXA01000025.1"/>
</dbReference>
<protein>
    <submittedName>
        <fullName evidence="2">Enoyl-CoA hydratase</fullName>
    </submittedName>
</protein>
<dbReference type="EMBL" id="BJXA01000025">
    <property type="protein sequence ID" value="GEM39488.1"/>
    <property type="molecule type" value="Genomic_DNA"/>
</dbReference>
<dbReference type="CDD" id="cd06558">
    <property type="entry name" value="crotonase-like"/>
    <property type="match status" value="1"/>
</dbReference>
<evidence type="ECO:0000313" key="3">
    <source>
        <dbReference type="Proteomes" id="UP000321424"/>
    </source>
</evidence>
<keyword evidence="3" id="KW-1185">Reference proteome</keyword>
<sequence length="268" mass="27516">MTAASQGDSTRDAGGSDLILVERRDAITVLTVNRPAARNAINLATAQAIENAVDEFEADDAARVLVLTGAGGTFSAGMDLVAASKGEMPMTQRRGPLGIAAKPPIKPMISAVEGFALAGGFELALSGDLIVAASNAQFGIPEVKRGLVAAGGGVLRLTQRLPRSMAAELALTGGRIGAERLYQLGLVNRIAEPGAALAVALELAAEIATAAPLAVAASKRIIDESPDWPVAEAFAKQGEIALPALFSKDAAEGALAFAQKREPQWQGR</sequence>
<organism evidence="2 3">
    <name type="scientific">Nocardia ninae NBRC 108245</name>
    <dbReference type="NCBI Taxonomy" id="1210091"/>
    <lineage>
        <taxon>Bacteria</taxon>
        <taxon>Bacillati</taxon>
        <taxon>Actinomycetota</taxon>
        <taxon>Actinomycetes</taxon>
        <taxon>Mycobacteriales</taxon>
        <taxon>Nocardiaceae</taxon>
        <taxon>Nocardia</taxon>
    </lineage>
</organism>
<comment type="caution">
    <text evidence="2">The sequence shown here is derived from an EMBL/GenBank/DDBJ whole genome shotgun (WGS) entry which is preliminary data.</text>
</comment>
<dbReference type="Gene3D" id="3.90.226.10">
    <property type="entry name" value="2-enoyl-CoA Hydratase, Chain A, domain 1"/>
    <property type="match status" value="1"/>
</dbReference>
<comment type="similarity">
    <text evidence="1">Belongs to the enoyl-CoA hydratase/isomerase family.</text>
</comment>
<reference evidence="2 3" key="1">
    <citation type="submission" date="2019-07" db="EMBL/GenBank/DDBJ databases">
        <title>Whole genome shotgun sequence of Nocardia ninae NBRC 108245.</title>
        <authorList>
            <person name="Hosoyama A."/>
            <person name="Uohara A."/>
            <person name="Ohji S."/>
            <person name="Ichikawa N."/>
        </authorList>
    </citation>
    <scope>NUCLEOTIDE SEQUENCE [LARGE SCALE GENOMIC DNA]</scope>
    <source>
        <strain evidence="2 3">NBRC 108245</strain>
    </source>
</reference>
<evidence type="ECO:0000256" key="1">
    <source>
        <dbReference type="ARBA" id="ARBA00005254"/>
    </source>
</evidence>
<dbReference type="Gene3D" id="1.10.12.10">
    <property type="entry name" value="Lyase 2-enoyl-coa Hydratase, Chain A, domain 2"/>
    <property type="match status" value="1"/>
</dbReference>
<dbReference type="NCBIfam" id="NF006100">
    <property type="entry name" value="PRK08252.1"/>
    <property type="match status" value="1"/>
</dbReference>
<dbReference type="SUPFAM" id="SSF52096">
    <property type="entry name" value="ClpP/crotonase"/>
    <property type="match status" value="1"/>
</dbReference>
<dbReference type="InterPro" id="IPR001753">
    <property type="entry name" value="Enoyl-CoA_hydra/iso"/>
</dbReference>
<dbReference type="GO" id="GO:0003824">
    <property type="term" value="F:catalytic activity"/>
    <property type="evidence" value="ECO:0007669"/>
    <property type="project" value="UniProtKB-ARBA"/>
</dbReference>
<dbReference type="PANTHER" id="PTHR43802:SF1">
    <property type="entry name" value="IP11341P-RELATED"/>
    <property type="match status" value="1"/>
</dbReference>
<gene>
    <name evidence="2" type="ORF">NN4_40070</name>
</gene>
<name>A0A511MHD4_9NOCA</name>
<dbReference type="Pfam" id="PF00378">
    <property type="entry name" value="ECH_1"/>
    <property type="match status" value="1"/>
</dbReference>
<dbReference type="AlphaFoldDB" id="A0A511MHD4"/>
<accession>A0A511MHD4</accession>
<evidence type="ECO:0000313" key="2">
    <source>
        <dbReference type="EMBL" id="GEM39488.1"/>
    </source>
</evidence>
<dbReference type="InterPro" id="IPR014748">
    <property type="entry name" value="Enoyl-CoA_hydra_C"/>
</dbReference>
<dbReference type="Proteomes" id="UP000321424">
    <property type="component" value="Unassembled WGS sequence"/>
</dbReference>